<gene>
    <name evidence="2" type="ORF">GQ55_3G210900</name>
</gene>
<dbReference type="OrthoDB" id="677721at2759"/>
<feature type="compositionally biased region" description="Basic and acidic residues" evidence="1">
    <location>
        <begin position="499"/>
        <end position="516"/>
    </location>
</feature>
<feature type="region of interest" description="Disordered" evidence="1">
    <location>
        <begin position="496"/>
        <end position="516"/>
    </location>
</feature>
<dbReference type="AlphaFoldDB" id="A0A2T7EBT6"/>
<dbReference type="InterPro" id="IPR007789">
    <property type="entry name" value="DUF688"/>
</dbReference>
<evidence type="ECO:0000313" key="3">
    <source>
        <dbReference type="Proteomes" id="UP000244336"/>
    </source>
</evidence>
<sequence>MADANKRINLAAPLISVRRHGGDGNGPTATGLPAYRADATSGPLGHTGAGAVPFGWEHRPGHPKSVRTRRALPSTIADAPSRVARKPAAVTAASERAREEERFSDALSRDDVSCVTVNCSATGLSDAASVGAGARAAPGARGSVMMDRFLPAAHAVAAGSPQSTFRKAGSARNPTGSPAVPSSARTGGGGGGGGGGRSAAQMRLPFQHIAACRLPPLPPEGKNEDGDDDDAGSDAHSTAGFAPRRCGLLPGRCLESARLLSRGARRGAGRPFLSSGGGSRKAADPLLRRSRNGQQQPQHTGDDPGMQSWEEVYIKSLLRSGGGGGGLMGPAAAVVSELDRTVRELYRHRGGQAVKPKASHLGLLLVLDRSNEDCGRGYHGSSTRKLSRAGDAALLLPATTRSSPNAGNKLGRGVAGDDAGKYGFPLLLEDAAAVAGREMALSPQPLLSLPLPKSPSESWLSLALPSVSTRPPPAASFLGLHVQSKKHAPLPWCSIDSGKGIDHDGQRQRRVHDLQK</sequence>
<dbReference type="Gramene" id="PUZ65279">
    <property type="protein sequence ID" value="PUZ65279"/>
    <property type="gene ID" value="GQ55_3G210900"/>
</dbReference>
<accession>A0A2T7EBT6</accession>
<feature type="compositionally biased region" description="Gly residues" evidence="1">
    <location>
        <begin position="186"/>
        <end position="197"/>
    </location>
</feature>
<dbReference type="EMBL" id="CM009751">
    <property type="protein sequence ID" value="PUZ65279.1"/>
    <property type="molecule type" value="Genomic_DNA"/>
</dbReference>
<organism evidence="2 3">
    <name type="scientific">Panicum hallii var. hallii</name>
    <dbReference type="NCBI Taxonomy" id="1504633"/>
    <lineage>
        <taxon>Eukaryota</taxon>
        <taxon>Viridiplantae</taxon>
        <taxon>Streptophyta</taxon>
        <taxon>Embryophyta</taxon>
        <taxon>Tracheophyta</taxon>
        <taxon>Spermatophyta</taxon>
        <taxon>Magnoliopsida</taxon>
        <taxon>Liliopsida</taxon>
        <taxon>Poales</taxon>
        <taxon>Poaceae</taxon>
        <taxon>PACMAD clade</taxon>
        <taxon>Panicoideae</taxon>
        <taxon>Panicodae</taxon>
        <taxon>Paniceae</taxon>
        <taxon>Panicinae</taxon>
        <taxon>Panicum</taxon>
        <taxon>Panicum sect. Panicum</taxon>
    </lineage>
</organism>
<feature type="compositionally biased region" description="Basic residues" evidence="1">
    <location>
        <begin position="61"/>
        <end position="70"/>
    </location>
</feature>
<dbReference type="Proteomes" id="UP000244336">
    <property type="component" value="Chromosome 3"/>
</dbReference>
<dbReference type="Pfam" id="PF05097">
    <property type="entry name" value="DUF688"/>
    <property type="match status" value="1"/>
</dbReference>
<evidence type="ECO:0000256" key="1">
    <source>
        <dbReference type="SAM" id="MobiDB-lite"/>
    </source>
</evidence>
<feature type="region of interest" description="Disordered" evidence="1">
    <location>
        <begin position="158"/>
        <end position="199"/>
    </location>
</feature>
<evidence type="ECO:0000313" key="2">
    <source>
        <dbReference type="EMBL" id="PUZ65279.1"/>
    </source>
</evidence>
<keyword evidence="3" id="KW-1185">Reference proteome</keyword>
<feature type="compositionally biased region" description="Basic and acidic residues" evidence="1">
    <location>
        <begin position="95"/>
        <end position="105"/>
    </location>
</feature>
<reference evidence="2 3" key="1">
    <citation type="submission" date="2018-04" db="EMBL/GenBank/DDBJ databases">
        <title>WGS assembly of Panicum hallii var. hallii HAL2.</title>
        <authorList>
            <person name="Lovell J."/>
            <person name="Jenkins J."/>
            <person name="Lowry D."/>
            <person name="Mamidi S."/>
            <person name="Sreedasyam A."/>
            <person name="Weng X."/>
            <person name="Barry K."/>
            <person name="Bonette J."/>
            <person name="Campitelli B."/>
            <person name="Daum C."/>
            <person name="Gordon S."/>
            <person name="Gould B."/>
            <person name="Lipzen A."/>
            <person name="MacQueen A."/>
            <person name="Palacio-Mejia J."/>
            <person name="Plott C."/>
            <person name="Shakirov E."/>
            <person name="Shu S."/>
            <person name="Yoshinaga Y."/>
            <person name="Zane M."/>
            <person name="Rokhsar D."/>
            <person name="Grimwood J."/>
            <person name="Schmutz J."/>
            <person name="Juenger T."/>
        </authorList>
    </citation>
    <scope>NUCLEOTIDE SEQUENCE [LARGE SCALE GENOMIC DNA]</scope>
    <source>
        <strain evidence="3">cv. HAL2</strain>
    </source>
</reference>
<dbReference type="PANTHER" id="PTHR33671:SF8">
    <property type="entry name" value="OS05G0514400 PROTEIN"/>
    <property type="match status" value="1"/>
</dbReference>
<feature type="region of interest" description="Disordered" evidence="1">
    <location>
        <begin position="213"/>
        <end position="242"/>
    </location>
</feature>
<protein>
    <submittedName>
        <fullName evidence="2">Uncharacterized protein</fullName>
    </submittedName>
</protein>
<feature type="region of interest" description="Disordered" evidence="1">
    <location>
        <begin position="54"/>
        <end position="105"/>
    </location>
</feature>
<proteinExistence type="predicted"/>
<name>A0A2T7EBT6_9POAL</name>
<dbReference type="PANTHER" id="PTHR33671">
    <property type="entry name" value="N-METHYLTRANSFERASE, PUTATIVE (DUF688)-RELATED"/>
    <property type="match status" value="1"/>
</dbReference>